<proteinExistence type="predicted"/>
<evidence type="ECO:0000313" key="2">
    <source>
        <dbReference type="Proteomes" id="UP000471409"/>
    </source>
</evidence>
<dbReference type="Proteomes" id="UP000471409">
    <property type="component" value="Unassembled WGS sequence"/>
</dbReference>
<dbReference type="InterPro" id="IPR005335">
    <property type="entry name" value="Terminase_ssu"/>
</dbReference>
<evidence type="ECO:0000313" key="1">
    <source>
        <dbReference type="EMBL" id="NEK49210.1"/>
    </source>
</evidence>
<name>A0A6P0DBJ5_RHILE</name>
<comment type="caution">
    <text evidence="1">The sequence shown here is derived from an EMBL/GenBank/DDBJ whole genome shotgun (WGS) entry which is preliminary data.</text>
</comment>
<dbReference type="EMBL" id="WXXP01000003">
    <property type="protein sequence ID" value="NEK49210.1"/>
    <property type="molecule type" value="Genomic_DNA"/>
</dbReference>
<organism evidence="1 2">
    <name type="scientific">Rhizobium leguminosarum</name>
    <dbReference type="NCBI Taxonomy" id="384"/>
    <lineage>
        <taxon>Bacteria</taxon>
        <taxon>Pseudomonadati</taxon>
        <taxon>Pseudomonadota</taxon>
        <taxon>Alphaproteobacteria</taxon>
        <taxon>Hyphomicrobiales</taxon>
        <taxon>Rhizobiaceae</taxon>
        <taxon>Rhizobium/Agrobacterium group</taxon>
        <taxon>Rhizobium</taxon>
    </lineage>
</organism>
<gene>
    <name evidence="1" type="ORF">GUK36_07185</name>
</gene>
<sequence length="188" mass="20889">MRAEIERALAPRLAEMETSAEWVLVAIAYVAFGDVRDVFDDQGPLKAPSEWDERTAASVVGLEIGTSAKGKGEVVHAAKIKRADRLRALDMLARHHSLYNDGIFLQSFAIPQRGFSRCRLRSHPATASANRPSWAMSCWNEATLATDGQYRHADAPRRPEISANGFRSSIACRRPRSAPGKRRCRTRS</sequence>
<protein>
    <submittedName>
        <fullName evidence="1">Uncharacterized protein</fullName>
    </submittedName>
</protein>
<reference evidence="1 2" key="1">
    <citation type="submission" date="2020-01" db="EMBL/GenBank/DDBJ databases">
        <title>Rhizobium genotypes associated with high levels of biological nitrogen fixation by grain legumes in a temperate-maritime cropping system.</title>
        <authorList>
            <person name="Maluk M."/>
            <person name="Francesc Ferrando Molina F."/>
            <person name="Lopez Del Egido L."/>
            <person name="Lafos M."/>
            <person name="Langarica-Fuentes A."/>
            <person name="Gebre Yohannes G."/>
            <person name="Young M.W."/>
            <person name="Martin P."/>
            <person name="Gantlett R."/>
            <person name="Kenicer G."/>
            <person name="Hawes C."/>
            <person name="Begg G.S."/>
            <person name="Quilliam R.S."/>
            <person name="Squire G.R."/>
            <person name="Poole P.S."/>
            <person name="Young P.W."/>
            <person name="Iannetta P.M."/>
            <person name="James E.K."/>
        </authorList>
    </citation>
    <scope>NUCLEOTIDE SEQUENCE [LARGE SCALE GENOMIC DNA]</scope>
    <source>
        <strain evidence="1 2">JHI944</strain>
    </source>
</reference>
<dbReference type="Pfam" id="PF03592">
    <property type="entry name" value="Terminase_2"/>
    <property type="match status" value="1"/>
</dbReference>
<dbReference type="GO" id="GO:0051276">
    <property type="term" value="P:chromosome organization"/>
    <property type="evidence" value="ECO:0007669"/>
    <property type="project" value="InterPro"/>
</dbReference>
<accession>A0A6P0DBJ5</accession>
<dbReference type="AlphaFoldDB" id="A0A6P0DBJ5"/>